<dbReference type="InterPro" id="IPR032524">
    <property type="entry name" value="ABC_tran_C"/>
</dbReference>
<dbReference type="Pfam" id="PF00005">
    <property type="entry name" value="ABC_tran"/>
    <property type="match status" value="2"/>
</dbReference>
<evidence type="ECO:0000313" key="8">
    <source>
        <dbReference type="Proteomes" id="UP000501727"/>
    </source>
</evidence>
<evidence type="ECO:0000256" key="2">
    <source>
        <dbReference type="ARBA" id="ARBA00022741"/>
    </source>
</evidence>
<feature type="compositionally biased region" description="Basic and acidic residues" evidence="5">
    <location>
        <begin position="657"/>
        <end position="668"/>
    </location>
</feature>
<dbReference type="PROSITE" id="PS50893">
    <property type="entry name" value="ABC_TRANSPORTER_2"/>
    <property type="match status" value="2"/>
</dbReference>
<evidence type="ECO:0000256" key="5">
    <source>
        <dbReference type="SAM" id="MobiDB-lite"/>
    </source>
</evidence>
<proteinExistence type="predicted"/>
<dbReference type="InterPro" id="IPR017871">
    <property type="entry name" value="ABC_transporter-like_CS"/>
</dbReference>
<dbReference type="PANTHER" id="PTHR42855">
    <property type="entry name" value="ABC TRANSPORTER ATP-BINDING SUBUNIT"/>
    <property type="match status" value="1"/>
</dbReference>
<dbReference type="Proteomes" id="UP000501727">
    <property type="component" value="Chromosome"/>
</dbReference>
<evidence type="ECO:0000313" key="7">
    <source>
        <dbReference type="EMBL" id="BCA88928.1"/>
    </source>
</evidence>
<dbReference type="SUPFAM" id="SSF52540">
    <property type="entry name" value="P-loop containing nucleoside triphosphate hydrolases"/>
    <property type="match status" value="2"/>
</dbReference>
<dbReference type="PANTHER" id="PTHR42855:SF2">
    <property type="entry name" value="DRUG RESISTANCE ABC TRANSPORTER,ATP-BINDING PROTEIN"/>
    <property type="match status" value="1"/>
</dbReference>
<dbReference type="EMBL" id="AP022829">
    <property type="protein sequence ID" value="BCA88928.1"/>
    <property type="molecule type" value="Genomic_DNA"/>
</dbReference>
<dbReference type="PROSITE" id="PS00211">
    <property type="entry name" value="ABC_TRANSPORTER_1"/>
    <property type="match status" value="1"/>
</dbReference>
<feature type="compositionally biased region" description="Polar residues" evidence="5">
    <location>
        <begin position="627"/>
        <end position="638"/>
    </location>
</feature>
<name>A0A6F8SKZ1_9ACTN</name>
<dbReference type="AlphaFoldDB" id="A0A6F8SKZ1"/>
<keyword evidence="2" id="KW-0547">Nucleotide-binding</keyword>
<evidence type="ECO:0000256" key="1">
    <source>
        <dbReference type="ARBA" id="ARBA00022737"/>
    </source>
</evidence>
<gene>
    <name evidence="7" type="ORF">ADCFC_14260</name>
</gene>
<accession>A0A6F8SKZ1</accession>
<organism evidence="7 8">
    <name type="scientific">Adlercreutzia hattorii</name>
    <dbReference type="NCBI Taxonomy" id="2707299"/>
    <lineage>
        <taxon>Bacteria</taxon>
        <taxon>Bacillati</taxon>
        <taxon>Actinomycetota</taxon>
        <taxon>Coriobacteriia</taxon>
        <taxon>Eggerthellales</taxon>
        <taxon>Eggerthellaceae</taxon>
        <taxon>Adlercreutzia</taxon>
    </lineage>
</organism>
<keyword evidence="8" id="KW-1185">Reference proteome</keyword>
<keyword evidence="1" id="KW-0677">Repeat</keyword>
<dbReference type="Gene3D" id="3.40.50.300">
    <property type="entry name" value="P-loop containing nucleotide triphosphate hydrolases"/>
    <property type="match status" value="2"/>
</dbReference>
<dbReference type="InterPro" id="IPR032781">
    <property type="entry name" value="ABC_tran_Xtn"/>
</dbReference>
<dbReference type="GO" id="GO:0005524">
    <property type="term" value="F:ATP binding"/>
    <property type="evidence" value="ECO:0007669"/>
    <property type="project" value="UniProtKB-KW"/>
</dbReference>
<feature type="domain" description="ABC transporter" evidence="6">
    <location>
        <begin position="349"/>
        <end position="563"/>
    </location>
</feature>
<keyword evidence="4" id="KW-0175">Coiled coil</keyword>
<dbReference type="SMART" id="SM00382">
    <property type="entry name" value="AAA"/>
    <property type="match status" value="2"/>
</dbReference>
<dbReference type="InterPro" id="IPR051309">
    <property type="entry name" value="ABCF_ATPase"/>
</dbReference>
<feature type="coiled-coil region" evidence="4">
    <location>
        <begin position="669"/>
        <end position="736"/>
    </location>
</feature>
<dbReference type="InterPro" id="IPR027417">
    <property type="entry name" value="P-loop_NTPase"/>
</dbReference>
<evidence type="ECO:0000259" key="6">
    <source>
        <dbReference type="PROSITE" id="PS50893"/>
    </source>
</evidence>
<reference evidence="8" key="1">
    <citation type="journal article" date="2020" name="Microbiol. Resour. Announc.">
        <title>Complete Genome Sequence of Adlercreutzia sp. Strain 8CFCBH1, a Potent Producer of Equol, Isolated from Healthy Japanese Feces.</title>
        <authorList>
            <person name="Ogata Y."/>
            <person name="Sakamoto M."/>
            <person name="Ohkuma M."/>
            <person name="Hattori M."/>
            <person name="Suda W."/>
        </authorList>
    </citation>
    <scope>NUCLEOTIDE SEQUENCE [LARGE SCALE GENOMIC DNA]</scope>
    <source>
        <strain evidence="8">8CFCBH1</strain>
    </source>
</reference>
<protein>
    <submittedName>
        <fullName evidence="7">ABC transporter ATP-binding protein</fullName>
    </submittedName>
</protein>
<dbReference type="CDD" id="cd03221">
    <property type="entry name" value="ABCF_EF-3"/>
    <property type="match status" value="2"/>
</dbReference>
<dbReference type="FunFam" id="3.40.50.300:FF:000011">
    <property type="entry name" value="Putative ABC transporter ATP-binding component"/>
    <property type="match status" value="1"/>
</dbReference>
<dbReference type="Pfam" id="PF16326">
    <property type="entry name" value="ABC_tran_CTD"/>
    <property type="match status" value="1"/>
</dbReference>
<dbReference type="InterPro" id="IPR003593">
    <property type="entry name" value="AAA+_ATPase"/>
</dbReference>
<reference evidence="8" key="2">
    <citation type="submission" date="2020-03" db="EMBL/GenBank/DDBJ databases">
        <title>Complete Genome Sequence of Adlercreutzia sp. strain 8CFCBH1 Producing Equol, Isolated from Healthy Japanese Feces.</title>
        <authorList>
            <person name="Ogata Y."/>
            <person name="Sakamoto M."/>
            <person name="Ohkuma M."/>
            <person name="Hattori M."/>
            <person name="Suda W."/>
        </authorList>
    </citation>
    <scope>NUCLEOTIDE SEQUENCE [LARGE SCALE GENOMIC DNA]</scope>
    <source>
        <strain evidence="8">8CFCBH1</strain>
    </source>
</reference>
<dbReference type="InterPro" id="IPR003439">
    <property type="entry name" value="ABC_transporter-like_ATP-bd"/>
</dbReference>
<feature type="region of interest" description="Disordered" evidence="5">
    <location>
        <begin position="578"/>
        <end position="668"/>
    </location>
</feature>
<sequence>MRYTMQLAKAGRLGLALRRLIRETLMILQTEHLSKSYGGRTLFHDVTFRLEEYDRLALVGPNGAGKTTLLNIISGEDDPDEGRVLFAKGARVGYLEQEAIEMGDLPVFEEVISSQTEVLEAEQRLHKLEAELGANPTEAQLAAVGRARDAYEMLGGYSLESKVRSVLFGLGFTERDMTRSTTEFSGGWQMRIALAKLLIRNPEVLLLDEPTNHLDLESVKWLEGFLRGYAGTVIVVSHDRAFMDNMVDRVAEIDNGEVNLYKGNYSKYLVAREERLERIKAERAKSLEEIAHLQAFVDRFRYKATKAKQAQERERRIEKIKETLPVIPEEKKTVHFNFVQPPRTGDEVVRARGLVKRYGDHTVYDGIDFTMYRGDKVALVGPNGAGKSTLLKMIAGVEKPDAGTIDYGVNVDLTYYAQHQLEELHAGNTVFEELDHAAPGWSISQVRSLLGAFLFTGDAVDKKVSVLSGGEKGRLALAKMLVAPKPLLCLDEPTNHLDISSADVLEQALQHFDGTILFITHDRHLIRGVANRIVEVKDGQITNYEGDYDYYLYKSGQLDGDVDADRSVVDEALADAGIHGKGSGAAPEKRRAGAAAPTKITVNRRRDRQGSSSAAARDGSVGADLGQPSSAVKGSGVTTAPKGGDVQLTAPKGSAPKTKEQKRREAEARNRAYAALKNHRKRIAQLDEQMERDNARMEELLAMMADPDFYVNEDASSDAIAEHAKLKQRLAAAEEEWFTLTEELEAEMARQQEQA</sequence>
<dbReference type="KEGG" id="ahat:ADCFC_15470"/>
<feature type="domain" description="ABC transporter" evidence="6">
    <location>
        <begin position="28"/>
        <end position="280"/>
    </location>
</feature>
<dbReference type="Pfam" id="PF12848">
    <property type="entry name" value="ABC_tran_Xtn"/>
    <property type="match status" value="1"/>
</dbReference>
<dbReference type="GO" id="GO:0016887">
    <property type="term" value="F:ATP hydrolysis activity"/>
    <property type="evidence" value="ECO:0007669"/>
    <property type="project" value="InterPro"/>
</dbReference>
<dbReference type="FunFam" id="3.40.50.300:FF:000309">
    <property type="entry name" value="ABC transporter ATP-binding protein"/>
    <property type="match status" value="1"/>
</dbReference>
<evidence type="ECO:0000256" key="3">
    <source>
        <dbReference type="ARBA" id="ARBA00022840"/>
    </source>
</evidence>
<evidence type="ECO:0000256" key="4">
    <source>
        <dbReference type="SAM" id="Coils"/>
    </source>
</evidence>
<dbReference type="GO" id="GO:0003677">
    <property type="term" value="F:DNA binding"/>
    <property type="evidence" value="ECO:0007669"/>
    <property type="project" value="InterPro"/>
</dbReference>
<keyword evidence="3 7" id="KW-0067">ATP-binding</keyword>